<dbReference type="PANTHER" id="PTHR19303:SF74">
    <property type="entry name" value="POGO TRANSPOSABLE ELEMENT WITH KRAB DOMAIN"/>
    <property type="match status" value="1"/>
</dbReference>
<feature type="compositionally biased region" description="Polar residues" evidence="1">
    <location>
        <begin position="206"/>
        <end position="217"/>
    </location>
</feature>
<dbReference type="AlphaFoldDB" id="A0AAV1JVM1"/>
<feature type="domain" description="DDE-1" evidence="2">
    <location>
        <begin position="49"/>
        <end position="146"/>
    </location>
</feature>
<dbReference type="InterPro" id="IPR050863">
    <property type="entry name" value="CenT-Element_Derived"/>
</dbReference>
<organism evidence="3 4">
    <name type="scientific">Leptosia nina</name>
    <dbReference type="NCBI Taxonomy" id="320188"/>
    <lineage>
        <taxon>Eukaryota</taxon>
        <taxon>Metazoa</taxon>
        <taxon>Ecdysozoa</taxon>
        <taxon>Arthropoda</taxon>
        <taxon>Hexapoda</taxon>
        <taxon>Insecta</taxon>
        <taxon>Pterygota</taxon>
        <taxon>Neoptera</taxon>
        <taxon>Endopterygota</taxon>
        <taxon>Lepidoptera</taxon>
        <taxon>Glossata</taxon>
        <taxon>Ditrysia</taxon>
        <taxon>Papilionoidea</taxon>
        <taxon>Pieridae</taxon>
        <taxon>Pierinae</taxon>
        <taxon>Leptosia</taxon>
    </lineage>
</organism>
<sequence length="453" mass="52428">MTSEERGVNITNQGCINAIIHAVPPVFIFPRVFYKDNMLKEAPPGSLGVANQPGWSTEPIFRKFLDHFIEVAKPTRDNPILLTMDNHETHIYIEIIEKARQNGIILLTLPPHTANHLQPLDRTVFGPFKNQYNQAADRWMLNHPGKPITIYDVAEIAGEAYGVSFTPKNIVKAFETQANLNQLQNQDKPDIEVTETDQGPPINNLGIPQQHDSNQNYPDHLDHNQLSADSIPELVSPFHNVQLLRTPLKTIKERMQFSQPKYEKEEKIIEELMKYTSLLGSLSTICNFRWTKASLVRELILDSVRYLGIHLDRRLTWNQHIKSKRVEINIRHRNLYWMLGRNSRITLENKLLIYKSILKTAWTYGIQVWGSASNTNIAILQRVQNAILRTISNVLWFIRNSEIHTQLEMNTVKEEIQASTTKYQKRLENHPNMLAANLITRSYQKRLKRKDIL</sequence>
<evidence type="ECO:0000313" key="4">
    <source>
        <dbReference type="Proteomes" id="UP001497472"/>
    </source>
</evidence>
<protein>
    <recommendedName>
        <fullName evidence="2">DDE-1 domain-containing protein</fullName>
    </recommendedName>
</protein>
<dbReference type="GO" id="GO:0003677">
    <property type="term" value="F:DNA binding"/>
    <property type="evidence" value="ECO:0007669"/>
    <property type="project" value="TreeGrafter"/>
</dbReference>
<name>A0AAV1JVM1_9NEOP</name>
<dbReference type="GO" id="GO:0005634">
    <property type="term" value="C:nucleus"/>
    <property type="evidence" value="ECO:0007669"/>
    <property type="project" value="TreeGrafter"/>
</dbReference>
<dbReference type="Proteomes" id="UP001497472">
    <property type="component" value="Unassembled WGS sequence"/>
</dbReference>
<keyword evidence="4" id="KW-1185">Reference proteome</keyword>
<accession>A0AAV1JVM1</accession>
<dbReference type="PANTHER" id="PTHR19303">
    <property type="entry name" value="TRANSPOSON"/>
    <property type="match status" value="1"/>
</dbReference>
<feature type="region of interest" description="Disordered" evidence="1">
    <location>
        <begin position="182"/>
        <end position="217"/>
    </location>
</feature>
<evidence type="ECO:0000256" key="1">
    <source>
        <dbReference type="SAM" id="MobiDB-lite"/>
    </source>
</evidence>
<comment type="caution">
    <text evidence="3">The sequence shown here is derived from an EMBL/GenBank/DDBJ whole genome shotgun (WGS) entry which is preliminary data.</text>
</comment>
<dbReference type="EMBL" id="CAVLEF010000182">
    <property type="protein sequence ID" value="CAK1552922.1"/>
    <property type="molecule type" value="Genomic_DNA"/>
</dbReference>
<gene>
    <name evidence="3" type="ORF">LNINA_LOCUS11947</name>
</gene>
<dbReference type="InterPro" id="IPR004875">
    <property type="entry name" value="DDE_SF_endonuclease_dom"/>
</dbReference>
<evidence type="ECO:0000313" key="3">
    <source>
        <dbReference type="EMBL" id="CAK1552922.1"/>
    </source>
</evidence>
<proteinExistence type="predicted"/>
<evidence type="ECO:0000259" key="2">
    <source>
        <dbReference type="Pfam" id="PF03184"/>
    </source>
</evidence>
<reference evidence="3 4" key="1">
    <citation type="submission" date="2023-11" db="EMBL/GenBank/DDBJ databases">
        <authorList>
            <person name="Okamura Y."/>
        </authorList>
    </citation>
    <scope>NUCLEOTIDE SEQUENCE [LARGE SCALE GENOMIC DNA]</scope>
</reference>
<dbReference type="Pfam" id="PF03184">
    <property type="entry name" value="DDE_1"/>
    <property type="match status" value="1"/>
</dbReference>